<gene>
    <name evidence="1" type="ORF">HGH91_02450</name>
</gene>
<keyword evidence="2" id="KW-1185">Reference proteome</keyword>
<dbReference type="AlphaFoldDB" id="A0A847SJC4"/>
<evidence type="ECO:0000313" key="1">
    <source>
        <dbReference type="EMBL" id="NLR77466.1"/>
    </source>
</evidence>
<sequence>MIKINFKKTIKPVDLSSDLRYMKFYSRLRNNENILLKVKIEPLKNPLLPNVFNLAFGPQRGDENVDHDVKLDHAESDKVFSTIMLFGLWFLEKYPSTAIGINGADDARAYLYHRMFLTNKQYLEGYFTTYGVDWFVRLLRQGDFERDQHGLPFFKPKPEFIDCQRPIRDLYQYYLFRLS</sequence>
<organism evidence="1 2">
    <name type="scientific">Chitinophaga eiseniae</name>
    <dbReference type="NCBI Taxonomy" id="634771"/>
    <lineage>
        <taxon>Bacteria</taxon>
        <taxon>Pseudomonadati</taxon>
        <taxon>Bacteroidota</taxon>
        <taxon>Chitinophagia</taxon>
        <taxon>Chitinophagales</taxon>
        <taxon>Chitinophagaceae</taxon>
        <taxon>Chitinophaga</taxon>
    </lineage>
</organism>
<accession>A0A847SJC4</accession>
<reference evidence="1 2" key="1">
    <citation type="submission" date="2020-04" db="EMBL/GenBank/DDBJ databases">
        <authorList>
            <person name="Yin C."/>
        </authorList>
    </citation>
    <scope>NUCLEOTIDE SEQUENCE [LARGE SCALE GENOMIC DNA]</scope>
    <source>
        <strain evidence="1 2">Ak56</strain>
    </source>
</reference>
<dbReference type="EMBL" id="JABAHZ010000001">
    <property type="protein sequence ID" value="NLR77466.1"/>
    <property type="molecule type" value="Genomic_DNA"/>
</dbReference>
<dbReference type="InterPro" id="IPR053865">
    <property type="entry name" value="DUF6934"/>
</dbReference>
<protein>
    <submittedName>
        <fullName evidence="1">Uncharacterized protein</fullName>
    </submittedName>
</protein>
<proteinExistence type="predicted"/>
<dbReference type="Pfam" id="PF22028">
    <property type="entry name" value="DUF6934"/>
    <property type="match status" value="1"/>
</dbReference>
<comment type="caution">
    <text evidence="1">The sequence shown here is derived from an EMBL/GenBank/DDBJ whole genome shotgun (WGS) entry which is preliminary data.</text>
</comment>
<dbReference type="Proteomes" id="UP000552864">
    <property type="component" value="Unassembled WGS sequence"/>
</dbReference>
<name>A0A847SJC4_9BACT</name>
<dbReference type="RefSeq" id="WP_168736865.1">
    <property type="nucleotide sequence ID" value="NZ_JABAHZ010000001.1"/>
</dbReference>
<evidence type="ECO:0000313" key="2">
    <source>
        <dbReference type="Proteomes" id="UP000552864"/>
    </source>
</evidence>